<dbReference type="Proteomes" id="UP000271974">
    <property type="component" value="Unassembled WGS sequence"/>
</dbReference>
<keyword evidence="3" id="KW-1185">Reference proteome</keyword>
<feature type="region of interest" description="Disordered" evidence="1">
    <location>
        <begin position="61"/>
        <end position="81"/>
    </location>
</feature>
<gene>
    <name evidence="2" type="ORF">EGW08_003573</name>
</gene>
<reference evidence="2 3" key="1">
    <citation type="submission" date="2019-01" db="EMBL/GenBank/DDBJ databases">
        <title>A draft genome assembly of the solar-powered sea slug Elysia chlorotica.</title>
        <authorList>
            <person name="Cai H."/>
            <person name="Li Q."/>
            <person name="Fang X."/>
            <person name="Li J."/>
            <person name="Curtis N.E."/>
            <person name="Altenburger A."/>
            <person name="Shibata T."/>
            <person name="Feng M."/>
            <person name="Maeda T."/>
            <person name="Schwartz J.A."/>
            <person name="Shigenobu S."/>
            <person name="Lundholm N."/>
            <person name="Nishiyama T."/>
            <person name="Yang H."/>
            <person name="Hasebe M."/>
            <person name="Li S."/>
            <person name="Pierce S.K."/>
            <person name="Wang J."/>
        </authorList>
    </citation>
    <scope>NUCLEOTIDE SEQUENCE [LARGE SCALE GENOMIC DNA]</scope>
    <source>
        <strain evidence="2">EC2010</strain>
        <tissue evidence="2">Whole organism of an adult</tissue>
    </source>
</reference>
<evidence type="ECO:0000313" key="3">
    <source>
        <dbReference type="Proteomes" id="UP000271974"/>
    </source>
</evidence>
<organism evidence="2 3">
    <name type="scientific">Elysia chlorotica</name>
    <name type="common">Eastern emerald elysia</name>
    <name type="synonym">Sea slug</name>
    <dbReference type="NCBI Taxonomy" id="188477"/>
    <lineage>
        <taxon>Eukaryota</taxon>
        <taxon>Metazoa</taxon>
        <taxon>Spiralia</taxon>
        <taxon>Lophotrochozoa</taxon>
        <taxon>Mollusca</taxon>
        <taxon>Gastropoda</taxon>
        <taxon>Heterobranchia</taxon>
        <taxon>Euthyneura</taxon>
        <taxon>Panpulmonata</taxon>
        <taxon>Sacoglossa</taxon>
        <taxon>Placobranchoidea</taxon>
        <taxon>Plakobranchidae</taxon>
        <taxon>Elysia</taxon>
    </lineage>
</organism>
<dbReference type="AlphaFoldDB" id="A0A433U4G7"/>
<dbReference type="EMBL" id="RQTK01000076">
    <property type="protein sequence ID" value="RUS88678.1"/>
    <property type="molecule type" value="Genomic_DNA"/>
</dbReference>
<accession>A0A433U4G7</accession>
<protein>
    <submittedName>
        <fullName evidence="2">Uncharacterized protein</fullName>
    </submittedName>
</protein>
<sequence>MTKEIKSTLLKKTLNSFVFTSPPASKSAVNADAFTQCLILIVRTDTAVRIRTCPVRARGSDLSRNDLGQSDHQQREPQQRPQYQLLATKSCKRNCPHVSDGITDYFGGCTARFLKATGSPQGVDCLELADQPRLCLQKHSTLRINLRVPGCDEIPSYLALPPPPSLTLKAAQNNRYTLYVAFVDQVKPSISAADTPSRRCFLRLDDQQKLPLSLSESFHFKVEGAVSFNT</sequence>
<evidence type="ECO:0000313" key="2">
    <source>
        <dbReference type="EMBL" id="RUS88678.1"/>
    </source>
</evidence>
<proteinExistence type="predicted"/>
<evidence type="ECO:0000256" key="1">
    <source>
        <dbReference type="SAM" id="MobiDB-lite"/>
    </source>
</evidence>
<name>A0A433U4G7_ELYCH</name>
<comment type="caution">
    <text evidence="2">The sequence shown here is derived from an EMBL/GenBank/DDBJ whole genome shotgun (WGS) entry which is preliminary data.</text>
</comment>